<keyword evidence="4" id="KW-1185">Reference proteome</keyword>
<feature type="signal peptide" evidence="2">
    <location>
        <begin position="1"/>
        <end position="21"/>
    </location>
</feature>
<evidence type="ECO:0000313" key="4">
    <source>
        <dbReference type="Proteomes" id="UP001370758"/>
    </source>
</evidence>
<feature type="chain" id="PRO_5043810360" evidence="2">
    <location>
        <begin position="22"/>
        <end position="199"/>
    </location>
</feature>
<comment type="caution">
    <text evidence="3">The sequence shown here is derived from an EMBL/GenBank/DDBJ whole genome shotgun (WGS) entry which is preliminary data.</text>
</comment>
<organism evidence="3 4">
    <name type="scientific">Arthrobotrys musiformis</name>
    <dbReference type="NCBI Taxonomy" id="47236"/>
    <lineage>
        <taxon>Eukaryota</taxon>
        <taxon>Fungi</taxon>
        <taxon>Dikarya</taxon>
        <taxon>Ascomycota</taxon>
        <taxon>Pezizomycotina</taxon>
        <taxon>Orbiliomycetes</taxon>
        <taxon>Orbiliales</taxon>
        <taxon>Orbiliaceae</taxon>
        <taxon>Arthrobotrys</taxon>
    </lineage>
</organism>
<keyword evidence="2" id="KW-0732">Signal</keyword>
<feature type="compositionally biased region" description="Basic and acidic residues" evidence="1">
    <location>
        <begin position="165"/>
        <end position="187"/>
    </location>
</feature>
<evidence type="ECO:0000313" key="3">
    <source>
        <dbReference type="EMBL" id="KAK6503198.1"/>
    </source>
</evidence>
<dbReference type="AlphaFoldDB" id="A0AAV9W6N5"/>
<protein>
    <submittedName>
        <fullName evidence="3">Uncharacterized protein</fullName>
    </submittedName>
</protein>
<evidence type="ECO:0000256" key="1">
    <source>
        <dbReference type="SAM" id="MobiDB-lite"/>
    </source>
</evidence>
<reference evidence="3 4" key="1">
    <citation type="submission" date="2023-08" db="EMBL/GenBank/DDBJ databases">
        <authorList>
            <person name="Palmer J.M."/>
        </authorList>
    </citation>
    <scope>NUCLEOTIDE SEQUENCE [LARGE SCALE GENOMIC DNA]</scope>
    <source>
        <strain evidence="3 4">TWF481</strain>
    </source>
</reference>
<dbReference type="Proteomes" id="UP001370758">
    <property type="component" value="Unassembled WGS sequence"/>
</dbReference>
<feature type="compositionally biased region" description="Basic and acidic residues" evidence="1">
    <location>
        <begin position="118"/>
        <end position="130"/>
    </location>
</feature>
<sequence length="199" mass="21936">MRLSTLFCGFALLSPLALCAAIPLNRRGHDGANTFHHIAPANHSQDVYPWPRIAVAPGNSKRHHEKTIAPAHHEQFDAPAHHDHTIAPAHHEKTIAPAHHEKTIAPAHHEQIDAPAHHDHTKAPAHHDQSKAPAGELPNKSWSLPSVAKRDHASQANSIGTEVYKSNHVDVSKREPEPEPYHLKQEQSEVYGVNHVDVA</sequence>
<feature type="region of interest" description="Disordered" evidence="1">
    <location>
        <begin position="118"/>
        <end position="199"/>
    </location>
</feature>
<dbReference type="EMBL" id="JAVHJL010000005">
    <property type="protein sequence ID" value="KAK6503198.1"/>
    <property type="molecule type" value="Genomic_DNA"/>
</dbReference>
<proteinExistence type="predicted"/>
<name>A0AAV9W6N5_9PEZI</name>
<evidence type="ECO:0000256" key="2">
    <source>
        <dbReference type="SAM" id="SignalP"/>
    </source>
</evidence>
<accession>A0AAV9W6N5</accession>
<gene>
    <name evidence="3" type="ORF">TWF481_008228</name>
</gene>